<evidence type="ECO:0000256" key="3">
    <source>
        <dbReference type="RuleBase" id="RU361117"/>
    </source>
</evidence>
<proteinExistence type="inferred from homology"/>
<dbReference type="GO" id="GO:0004805">
    <property type="term" value="F:trehalose-phosphatase activity"/>
    <property type="evidence" value="ECO:0007669"/>
    <property type="project" value="UniProtKB-EC"/>
</dbReference>
<keyword evidence="3" id="KW-0460">Magnesium</keyword>
<dbReference type="EMBL" id="CP059572">
    <property type="protein sequence ID" value="QXJ24089.1"/>
    <property type="molecule type" value="Genomic_DNA"/>
</dbReference>
<evidence type="ECO:0000256" key="1">
    <source>
        <dbReference type="ARBA" id="ARBA00022801"/>
    </source>
</evidence>
<organism evidence="4 5">
    <name type="scientific">Actinomadura graeca</name>
    <dbReference type="NCBI Taxonomy" id="2750812"/>
    <lineage>
        <taxon>Bacteria</taxon>
        <taxon>Bacillati</taxon>
        <taxon>Actinomycetota</taxon>
        <taxon>Actinomycetes</taxon>
        <taxon>Streptosporangiales</taxon>
        <taxon>Thermomonosporaceae</taxon>
        <taxon>Actinomadura</taxon>
    </lineage>
</organism>
<dbReference type="PANTHER" id="PTHR43768">
    <property type="entry name" value="TREHALOSE 6-PHOSPHATE PHOSPHATASE"/>
    <property type="match status" value="1"/>
</dbReference>
<dbReference type="Proteomes" id="UP001049518">
    <property type="component" value="Chromosome"/>
</dbReference>
<dbReference type="Pfam" id="PF02358">
    <property type="entry name" value="Trehalose_PPase"/>
    <property type="match status" value="1"/>
</dbReference>
<dbReference type="EC" id="3.1.3.12" evidence="3"/>
<dbReference type="InterPro" id="IPR003337">
    <property type="entry name" value="Trehalose_PPase"/>
</dbReference>
<dbReference type="SUPFAM" id="SSF56784">
    <property type="entry name" value="HAD-like"/>
    <property type="match status" value="1"/>
</dbReference>
<comment type="similarity">
    <text evidence="3">Belongs to the trehalose phosphatase family.</text>
</comment>
<dbReference type="Gene3D" id="3.30.70.1020">
    <property type="entry name" value="Trehalose-6-phosphate phosphatase related protein, domain 2"/>
    <property type="match status" value="1"/>
</dbReference>
<comment type="cofactor">
    <cofactor evidence="3">
        <name>Mg(2+)</name>
        <dbReference type="ChEBI" id="CHEBI:18420"/>
    </cofactor>
</comment>
<protein>
    <recommendedName>
        <fullName evidence="3">Trehalose 6-phosphate phosphatase</fullName>
        <ecNumber evidence="3">3.1.3.12</ecNumber>
    </recommendedName>
</protein>
<dbReference type="InterPro" id="IPR036412">
    <property type="entry name" value="HAD-like_sf"/>
</dbReference>
<keyword evidence="5" id="KW-1185">Reference proteome</keyword>
<dbReference type="PANTHER" id="PTHR43768:SF3">
    <property type="entry name" value="TREHALOSE 6-PHOSPHATE PHOSPHATASE"/>
    <property type="match status" value="1"/>
</dbReference>
<dbReference type="InterPro" id="IPR023214">
    <property type="entry name" value="HAD_sf"/>
</dbReference>
<dbReference type="NCBIfam" id="TIGR00685">
    <property type="entry name" value="T6PP"/>
    <property type="match status" value="1"/>
</dbReference>
<accession>A0ABX8QZ33</accession>
<evidence type="ECO:0000313" key="5">
    <source>
        <dbReference type="Proteomes" id="UP001049518"/>
    </source>
</evidence>
<sequence>MNSPRSLTAAGSDGLDAIRDTPAGAVLGFDFDGTLAPIVDDPSAARAHPGAAPALARLAPLVGSLVIVTGRPAAVAVEYGGFAGIDGLVVLGQYGRERWESGTLTVPEPPAGVAEARAKLPGVLGAAGAPPETYVEDKGQALAVHTRRCAEPEVALERLRSILAALAERTGLVVEPGRFVLELRPPGMDKGVALRSFIDDRGARPSAVLFAGDDLGDLAAFGAVEELRAEGVPGVKVCSGSTEVTALADRADVIVDGPPGVVALLDALARRE</sequence>
<comment type="function">
    <text evidence="2 3">Removes the phosphate from trehalose 6-phosphate to produce free trehalose.</text>
</comment>
<keyword evidence="3" id="KW-0479">Metal-binding</keyword>
<reference evidence="4" key="1">
    <citation type="submission" date="2020-07" db="EMBL/GenBank/DDBJ databases">
        <authorList>
            <person name="Tarantini F.S."/>
            <person name="Hong K.W."/>
            <person name="Chan K.G."/>
        </authorList>
    </citation>
    <scope>NUCLEOTIDE SEQUENCE</scope>
    <source>
        <strain evidence="4">32-07</strain>
    </source>
</reference>
<name>A0ABX8QZ33_9ACTN</name>
<dbReference type="InterPro" id="IPR044651">
    <property type="entry name" value="OTSB-like"/>
</dbReference>
<dbReference type="Gene3D" id="3.40.50.1000">
    <property type="entry name" value="HAD superfamily/HAD-like"/>
    <property type="match status" value="1"/>
</dbReference>
<comment type="pathway">
    <text evidence="3">Glycan biosynthesis; trehalose biosynthesis.</text>
</comment>
<keyword evidence="1 3" id="KW-0378">Hydrolase</keyword>
<evidence type="ECO:0000256" key="2">
    <source>
        <dbReference type="ARBA" id="ARBA00024179"/>
    </source>
</evidence>
<comment type="catalytic activity">
    <reaction evidence="3">
        <text>alpha,alpha-trehalose 6-phosphate + H2O = alpha,alpha-trehalose + phosphate</text>
        <dbReference type="Rhea" id="RHEA:23420"/>
        <dbReference type="ChEBI" id="CHEBI:15377"/>
        <dbReference type="ChEBI" id="CHEBI:16551"/>
        <dbReference type="ChEBI" id="CHEBI:43474"/>
        <dbReference type="ChEBI" id="CHEBI:58429"/>
        <dbReference type="EC" id="3.1.3.12"/>
    </reaction>
</comment>
<evidence type="ECO:0000313" key="4">
    <source>
        <dbReference type="EMBL" id="QXJ24089.1"/>
    </source>
</evidence>
<dbReference type="RefSeq" id="WP_231329785.1">
    <property type="nucleotide sequence ID" value="NZ_CP059572.1"/>
</dbReference>
<gene>
    <name evidence="4" type="primary">otsB</name>
    <name evidence="4" type="ORF">AGRA3207_005342</name>
</gene>